<dbReference type="EMBL" id="CP001029">
    <property type="protein sequence ID" value="ACB80900.1"/>
    <property type="molecule type" value="Genomic_DNA"/>
</dbReference>
<sequence>MVAYSFKARFAAPIVDRIKPHTLRNRRKRHARPGETLQLYTGMRTRHCRLIGTATCDRLQAISIDFTSSEPIWLCEVRHPEPSVFHEFGVSVPVTAPEAFAISDGFESLEDMARFWRDEHDVSEWDGILIGWDVTTLVLPEPREVAA</sequence>
<dbReference type="KEGG" id="mpo:Mpop_2745"/>
<accession>B1ZD31</accession>
<evidence type="ECO:0000313" key="1">
    <source>
        <dbReference type="EMBL" id="ACB80900.1"/>
    </source>
</evidence>
<gene>
    <name evidence="1" type="ordered locus">Mpop_2745</name>
</gene>
<dbReference type="HOGENOM" id="CLU_149976_0_0_5"/>
<dbReference type="RefSeq" id="WP_012454622.1">
    <property type="nucleotide sequence ID" value="NC_010725.1"/>
</dbReference>
<evidence type="ECO:0008006" key="3">
    <source>
        <dbReference type="Google" id="ProtNLM"/>
    </source>
</evidence>
<organism evidence="1 2">
    <name type="scientific">Methylorubrum populi (strain ATCC BAA-705 / NCIMB 13946 / BJ001)</name>
    <name type="common">Methylobacterium populi</name>
    <dbReference type="NCBI Taxonomy" id="441620"/>
    <lineage>
        <taxon>Bacteria</taxon>
        <taxon>Pseudomonadati</taxon>
        <taxon>Pseudomonadota</taxon>
        <taxon>Alphaproteobacteria</taxon>
        <taxon>Hyphomicrobiales</taxon>
        <taxon>Methylobacteriaceae</taxon>
        <taxon>Methylorubrum</taxon>
    </lineage>
</organism>
<dbReference type="Proteomes" id="UP000007136">
    <property type="component" value="Chromosome"/>
</dbReference>
<name>B1ZD31_METPB</name>
<dbReference type="STRING" id="441620.Mpop_2745"/>
<proteinExistence type="predicted"/>
<dbReference type="AlphaFoldDB" id="B1ZD31"/>
<reference evidence="1" key="1">
    <citation type="submission" date="2008-04" db="EMBL/GenBank/DDBJ databases">
        <title>Complete sequence of chromosome of Methylobacterium populi BJ001.</title>
        <authorList>
            <consortium name="US DOE Joint Genome Institute"/>
            <person name="Copeland A."/>
            <person name="Lucas S."/>
            <person name="Lapidus A."/>
            <person name="Glavina del Rio T."/>
            <person name="Dalin E."/>
            <person name="Tice H."/>
            <person name="Bruce D."/>
            <person name="Goodwin L."/>
            <person name="Pitluck S."/>
            <person name="Chertkov O."/>
            <person name="Brettin T."/>
            <person name="Detter J.C."/>
            <person name="Han C."/>
            <person name="Kuske C.R."/>
            <person name="Schmutz J."/>
            <person name="Larimer F."/>
            <person name="Land M."/>
            <person name="Hauser L."/>
            <person name="Kyrpides N."/>
            <person name="Mikhailova N."/>
            <person name="Marx C."/>
            <person name="Richardson P."/>
        </authorList>
    </citation>
    <scope>NUCLEOTIDE SEQUENCE [LARGE SCALE GENOMIC DNA]</scope>
    <source>
        <strain evidence="1">BJ001</strain>
    </source>
</reference>
<dbReference type="OrthoDB" id="200334at2"/>
<protein>
    <recommendedName>
        <fullName evidence="3">ASCH domain-containing protein</fullName>
    </recommendedName>
</protein>
<dbReference type="eggNOG" id="COG2411">
    <property type="taxonomic scope" value="Bacteria"/>
</dbReference>
<evidence type="ECO:0000313" key="2">
    <source>
        <dbReference type="Proteomes" id="UP000007136"/>
    </source>
</evidence>